<sequence>MIPKVIHYIWFGKQAKPSQVTKQIMGWQKMLPDYQIKEWNETNYDLTRVKSKYVQQAVATKMWAFVSDYVRLDILNKEGGIYLDTDVELIASFDDLLSHKAFIGRESQYAFSTAVIASEAHLPWLKDLLTDYHRRVFRKENGIIDKTPNSKYILYFFEHAYGFQNSKYLRPQTVNDVLLLPSTYFSPINFATHKRTRSSQTIAIHHYAGSWKTPAAKFKDFLLLILNFIFGEKLIEALKRKRL</sequence>
<dbReference type="AlphaFoldDB" id="D3LB04"/>
<dbReference type="PANTHER" id="PTHR32385:SF15">
    <property type="entry name" value="INOSITOL PHOSPHOCERAMIDE MANNOSYLTRANSFERASE 1"/>
    <property type="match status" value="1"/>
</dbReference>
<dbReference type="OrthoDB" id="9802987at2"/>
<dbReference type="RefSeq" id="WP_002819312.1">
    <property type="nucleotide sequence ID" value="NZ_ACSE01000028.1"/>
</dbReference>
<dbReference type="GO" id="GO:0016020">
    <property type="term" value="C:membrane"/>
    <property type="evidence" value="ECO:0007669"/>
    <property type="project" value="GOC"/>
</dbReference>
<keyword evidence="1" id="KW-0808">Transferase</keyword>
<dbReference type="InterPro" id="IPR007577">
    <property type="entry name" value="GlycoTrfase_DXD_sugar-bd_CS"/>
</dbReference>
<reference evidence="2 3" key="1">
    <citation type="journal article" date="2010" name="Appl. Microbiol. Biotechnol.">
        <title>Genotypic diversity in Oenococcus oeni by high-density microarray comparative genome hybridization and whole genome sequencing.</title>
        <authorList>
            <person name="Borneman A.R."/>
            <person name="Bartowsky E.J."/>
            <person name="McCarthy J."/>
            <person name="Chambers P.J."/>
        </authorList>
    </citation>
    <scope>NUCLEOTIDE SEQUENCE [LARGE SCALE GENOMIC DNA]</scope>
    <source>
        <strain evidence="2 3">AWRIB429</strain>
    </source>
</reference>
<dbReference type="PANTHER" id="PTHR32385">
    <property type="entry name" value="MANNOSYL PHOSPHORYLINOSITOL CERAMIDE SYNTHASE"/>
    <property type="match status" value="1"/>
</dbReference>
<dbReference type="Gene3D" id="3.90.550.20">
    <property type="match status" value="1"/>
</dbReference>
<accession>D3LB04</accession>
<dbReference type="Proteomes" id="UP000003075">
    <property type="component" value="Unassembled WGS sequence"/>
</dbReference>
<protein>
    <recommendedName>
        <fullName evidence="4">Glycosyl transferase</fullName>
    </recommendedName>
</protein>
<dbReference type="EMBL" id="ACSE01000028">
    <property type="protein sequence ID" value="EFD87959.1"/>
    <property type="molecule type" value="Genomic_DNA"/>
</dbReference>
<dbReference type="GO" id="GO:0051999">
    <property type="term" value="P:mannosyl-inositol phosphorylceramide biosynthetic process"/>
    <property type="evidence" value="ECO:0007669"/>
    <property type="project" value="TreeGrafter"/>
</dbReference>
<evidence type="ECO:0000313" key="2">
    <source>
        <dbReference type="EMBL" id="EFD87959.1"/>
    </source>
</evidence>
<comment type="caution">
    <text evidence="2">The sequence shown here is derived from an EMBL/GenBank/DDBJ whole genome shotgun (WGS) entry which is preliminary data.</text>
</comment>
<dbReference type="InterPro" id="IPR051706">
    <property type="entry name" value="Glycosyltransferase_domain"/>
</dbReference>
<name>D3LB04_OENOE</name>
<evidence type="ECO:0000313" key="3">
    <source>
        <dbReference type="Proteomes" id="UP000003075"/>
    </source>
</evidence>
<dbReference type="SUPFAM" id="SSF53448">
    <property type="entry name" value="Nucleotide-diphospho-sugar transferases"/>
    <property type="match status" value="1"/>
</dbReference>
<gene>
    <name evidence="2" type="ORF">AWRIB429_1534</name>
</gene>
<dbReference type="InterPro" id="IPR029044">
    <property type="entry name" value="Nucleotide-diphossugar_trans"/>
</dbReference>
<evidence type="ECO:0008006" key="4">
    <source>
        <dbReference type="Google" id="ProtNLM"/>
    </source>
</evidence>
<proteinExistence type="predicted"/>
<evidence type="ECO:0000256" key="1">
    <source>
        <dbReference type="ARBA" id="ARBA00022679"/>
    </source>
</evidence>
<organism evidence="2 3">
    <name type="scientific">Oenococcus oeni AWRIB429</name>
    <dbReference type="NCBI Taxonomy" id="655225"/>
    <lineage>
        <taxon>Bacteria</taxon>
        <taxon>Bacillati</taxon>
        <taxon>Bacillota</taxon>
        <taxon>Bacilli</taxon>
        <taxon>Lactobacillales</taxon>
        <taxon>Lactobacillaceae</taxon>
        <taxon>Oenococcus</taxon>
    </lineage>
</organism>
<dbReference type="GO" id="GO:0000030">
    <property type="term" value="F:mannosyltransferase activity"/>
    <property type="evidence" value="ECO:0007669"/>
    <property type="project" value="TreeGrafter"/>
</dbReference>
<dbReference type="Pfam" id="PF04488">
    <property type="entry name" value="Gly_transf_sug"/>
    <property type="match status" value="1"/>
</dbReference>